<protein>
    <recommendedName>
        <fullName evidence="1">Reverse transcriptase zinc-binding domain-containing protein</fullName>
    </recommendedName>
</protein>
<reference evidence="2" key="2">
    <citation type="submission" date="2020-07" db="EMBL/GenBank/DDBJ databases">
        <authorList>
            <person name="Vera ALvarez R."/>
            <person name="Arias-Moreno D.M."/>
            <person name="Jimenez-Jacinto V."/>
            <person name="Jimenez-Bremont J.F."/>
            <person name="Swaminathan K."/>
            <person name="Moose S.P."/>
            <person name="Guerrero-Gonzalez M.L."/>
            <person name="Marino-Ramirez L."/>
            <person name="Landsman D."/>
            <person name="Rodriguez-Kessler M."/>
            <person name="Delgado-Sanchez P."/>
        </authorList>
    </citation>
    <scope>NUCLEOTIDE SEQUENCE</scope>
    <source>
        <tissue evidence="2">Cladode</tissue>
    </source>
</reference>
<reference evidence="2" key="1">
    <citation type="journal article" date="2013" name="J. Plant Res.">
        <title>Effect of fungi and light on seed germination of three Opuntia species from semiarid lands of central Mexico.</title>
        <authorList>
            <person name="Delgado-Sanchez P."/>
            <person name="Jimenez-Bremont J.F."/>
            <person name="Guerrero-Gonzalez Mde L."/>
            <person name="Flores J."/>
        </authorList>
    </citation>
    <scope>NUCLEOTIDE SEQUENCE</scope>
    <source>
        <tissue evidence="2">Cladode</tissue>
    </source>
</reference>
<name>A0A7C9CMY0_OPUST</name>
<dbReference type="AlphaFoldDB" id="A0A7C9CMY0"/>
<dbReference type="PANTHER" id="PTHR33116:SF78">
    <property type="entry name" value="OS12G0587133 PROTEIN"/>
    <property type="match status" value="1"/>
</dbReference>
<dbReference type="Pfam" id="PF13966">
    <property type="entry name" value="zf-RVT"/>
    <property type="match status" value="1"/>
</dbReference>
<organism evidence="2">
    <name type="scientific">Opuntia streptacantha</name>
    <name type="common">Prickly pear cactus</name>
    <name type="synonym">Opuntia cardona</name>
    <dbReference type="NCBI Taxonomy" id="393608"/>
    <lineage>
        <taxon>Eukaryota</taxon>
        <taxon>Viridiplantae</taxon>
        <taxon>Streptophyta</taxon>
        <taxon>Embryophyta</taxon>
        <taxon>Tracheophyta</taxon>
        <taxon>Spermatophyta</taxon>
        <taxon>Magnoliopsida</taxon>
        <taxon>eudicotyledons</taxon>
        <taxon>Gunneridae</taxon>
        <taxon>Pentapetalae</taxon>
        <taxon>Caryophyllales</taxon>
        <taxon>Cactineae</taxon>
        <taxon>Cactaceae</taxon>
        <taxon>Opuntioideae</taxon>
        <taxon>Opuntia</taxon>
    </lineage>
</organism>
<evidence type="ECO:0000313" key="2">
    <source>
        <dbReference type="EMBL" id="MBA4621820.1"/>
    </source>
</evidence>
<feature type="domain" description="Reverse transcriptase zinc-binding" evidence="1">
    <location>
        <begin position="46"/>
        <end position="116"/>
    </location>
</feature>
<dbReference type="EMBL" id="GISG01035503">
    <property type="protein sequence ID" value="MBA4621820.1"/>
    <property type="molecule type" value="Transcribed_RNA"/>
</dbReference>
<evidence type="ECO:0000259" key="1">
    <source>
        <dbReference type="Pfam" id="PF13966"/>
    </source>
</evidence>
<dbReference type="InterPro" id="IPR026960">
    <property type="entry name" value="RVT-Znf"/>
</dbReference>
<sequence length="222" mass="26207">MQLLDKLSIVLKAMTDRIIWANSRGFIVKNLLAEAEKSRNGEAAVDSLVGTVWKKIAPPKVEFMLWLALLGKLNTKDMLVKKGILEQQTNVCSFCSEEPETIDHILLHCHFSWQIWCNIAQGLGIQIERQVTFRQFYEAWMDQNHYHVLRKKFHIAAFFAVSWSLWNARNKKTFEQQEVNSDMLCHQIRWRISWWSKAWKEYNPYSTEELVRNFDSIPILFS</sequence>
<proteinExistence type="predicted"/>
<dbReference type="PANTHER" id="PTHR33116">
    <property type="entry name" value="REVERSE TRANSCRIPTASE ZINC-BINDING DOMAIN-CONTAINING PROTEIN-RELATED-RELATED"/>
    <property type="match status" value="1"/>
</dbReference>
<accession>A0A7C9CMY0</accession>